<comment type="caution">
    <text evidence="9">The sequence shown here is derived from an EMBL/GenBank/DDBJ whole genome shotgun (WGS) entry which is preliminary data.</text>
</comment>
<dbReference type="Gene3D" id="3.40.50.300">
    <property type="entry name" value="P-loop containing nucleotide triphosphate hydrolases"/>
    <property type="match status" value="2"/>
</dbReference>
<evidence type="ECO:0000256" key="4">
    <source>
        <dbReference type="ARBA" id="ARBA00022737"/>
    </source>
</evidence>
<dbReference type="Proteomes" id="UP000071859">
    <property type="component" value="Unassembled WGS sequence"/>
</dbReference>
<organism evidence="9 10">
    <name type="scientific">Caballeronia calidae</name>
    <dbReference type="NCBI Taxonomy" id="1777139"/>
    <lineage>
        <taxon>Bacteria</taxon>
        <taxon>Pseudomonadati</taxon>
        <taxon>Pseudomonadota</taxon>
        <taxon>Betaproteobacteria</taxon>
        <taxon>Burkholderiales</taxon>
        <taxon>Burkholderiaceae</taxon>
        <taxon>Caballeronia</taxon>
    </lineage>
</organism>
<evidence type="ECO:0000256" key="7">
    <source>
        <dbReference type="SAM" id="MobiDB-lite"/>
    </source>
</evidence>
<name>A0A158AC81_9BURK</name>
<dbReference type="Pfam" id="PF06745">
    <property type="entry name" value="ATPase"/>
    <property type="match status" value="2"/>
</dbReference>
<reference evidence="9" key="1">
    <citation type="submission" date="2016-01" db="EMBL/GenBank/DDBJ databases">
        <authorList>
            <person name="Peeters C."/>
        </authorList>
    </citation>
    <scope>NUCLEOTIDE SEQUENCE</scope>
    <source>
        <strain evidence="9">LMG 29321</strain>
    </source>
</reference>
<gene>
    <name evidence="9" type="primary">kaiC_1</name>
    <name evidence="9" type="ORF">AWB78_01466</name>
</gene>
<dbReference type="RefSeq" id="WP_062603655.1">
    <property type="nucleotide sequence ID" value="NZ_FCOX02000005.1"/>
</dbReference>
<dbReference type="PROSITE" id="PS51146">
    <property type="entry name" value="KAIC"/>
    <property type="match status" value="2"/>
</dbReference>
<keyword evidence="4" id="KW-0677">Repeat</keyword>
<evidence type="ECO:0000256" key="2">
    <source>
        <dbReference type="ARBA" id="ARBA00022553"/>
    </source>
</evidence>
<protein>
    <recommendedName>
        <fullName evidence="1">non-specific serine/threonine protein kinase</fullName>
        <ecNumber evidence="1">2.7.11.1</ecNumber>
    </recommendedName>
</protein>
<keyword evidence="6" id="KW-0378">Hydrolase</keyword>
<dbReference type="PANTHER" id="PTHR42926">
    <property type="match status" value="1"/>
</dbReference>
<feature type="domain" description="KaiC" evidence="8">
    <location>
        <begin position="254"/>
        <end position="487"/>
    </location>
</feature>
<evidence type="ECO:0000313" key="10">
    <source>
        <dbReference type="Proteomes" id="UP000071859"/>
    </source>
</evidence>
<dbReference type="AlphaFoldDB" id="A0A158AC81"/>
<dbReference type="EMBL" id="FCOX02000005">
    <property type="protein sequence ID" value="SAK55350.1"/>
    <property type="molecule type" value="Genomic_DNA"/>
</dbReference>
<keyword evidence="3 9" id="KW-0808">Transferase</keyword>
<dbReference type="PIRSF" id="PIRSF039117">
    <property type="entry name" value="KaiC"/>
    <property type="match status" value="1"/>
</dbReference>
<evidence type="ECO:0000256" key="1">
    <source>
        <dbReference type="ARBA" id="ARBA00012513"/>
    </source>
</evidence>
<accession>A0A158AC81</accession>
<dbReference type="GO" id="GO:0016787">
    <property type="term" value="F:hydrolase activity"/>
    <property type="evidence" value="ECO:0007669"/>
    <property type="project" value="UniProtKB-KW"/>
</dbReference>
<dbReference type="PANTHER" id="PTHR42926:SF1">
    <property type="entry name" value="CIRCADIAN CLOCK OSCILLATOR PROTEIN KAIC 1"/>
    <property type="match status" value="1"/>
</dbReference>
<evidence type="ECO:0000259" key="8">
    <source>
        <dbReference type="PROSITE" id="PS51146"/>
    </source>
</evidence>
<dbReference type="OrthoDB" id="9783783at2"/>
<sequence>MNQDDNLSTDHARQPAANDGNVTTGVAGLDDILGGGLVEGGLYLIEGMAGAGKTILSSQIGFHRVAQGDMVLYITLIAESHTKLLSHLKGLSFYNADAISDRMLFVSGYHELMRDGLSGFLALIASTIKSSRPRFMVIDGFRSAREFSSTELELSQFIHELSAFVSAARCTTLILAPLSGNEPHPEHTLVDGLIELNRYNTGMRRAREIEVHKLRARDHLLGKHFFRITEEGLVTFPRIEASPANERAAPDFESKLGFAFSDFDQMLGGGVVRGSTTTFAGPSGIGKTLLSLKFLQAGVERGERCVYFGFYESPERLIAKARSVGIDLAPAVRDGRLSIHWHPAVELAIDELAVELMNAIRRSNASRLVIDGIDGFHQSANRTERFGLFLNALTHRLREAGVTTVLTEELPLYGDCAPPVTMRASAMTENIVLMRYVEANSSLYRMVSVVKQREGSHDSSIRRLVIDARGLHMSEGFIGPTGLLSGNPSIAPALSVSDPGAPA</sequence>
<proteinExistence type="predicted"/>
<feature type="region of interest" description="Disordered" evidence="7">
    <location>
        <begin position="1"/>
        <end position="22"/>
    </location>
</feature>
<evidence type="ECO:0000256" key="6">
    <source>
        <dbReference type="ARBA" id="ARBA00022801"/>
    </source>
</evidence>
<keyword evidence="5 9" id="KW-0418">Kinase</keyword>
<dbReference type="InterPro" id="IPR051347">
    <property type="entry name" value="Circadian_clock_KaiC-rel"/>
</dbReference>
<dbReference type="InterPro" id="IPR014774">
    <property type="entry name" value="KaiC-like_dom"/>
</dbReference>
<evidence type="ECO:0000256" key="3">
    <source>
        <dbReference type="ARBA" id="ARBA00022679"/>
    </source>
</evidence>
<dbReference type="EC" id="2.7.11.1" evidence="1"/>
<evidence type="ECO:0000256" key="5">
    <source>
        <dbReference type="ARBA" id="ARBA00022777"/>
    </source>
</evidence>
<dbReference type="InterPro" id="IPR027417">
    <property type="entry name" value="P-loop_NTPase"/>
</dbReference>
<dbReference type="SUPFAM" id="SSF52540">
    <property type="entry name" value="P-loop containing nucleoside triphosphate hydrolases"/>
    <property type="match status" value="2"/>
</dbReference>
<keyword evidence="10" id="KW-1185">Reference proteome</keyword>
<dbReference type="InterPro" id="IPR030665">
    <property type="entry name" value="KaiC"/>
</dbReference>
<dbReference type="GO" id="GO:0004674">
    <property type="term" value="F:protein serine/threonine kinase activity"/>
    <property type="evidence" value="ECO:0007669"/>
    <property type="project" value="UniProtKB-EC"/>
</dbReference>
<feature type="domain" description="KaiC" evidence="8">
    <location>
        <begin position="20"/>
        <end position="250"/>
    </location>
</feature>
<dbReference type="GO" id="GO:0005524">
    <property type="term" value="F:ATP binding"/>
    <property type="evidence" value="ECO:0007669"/>
    <property type="project" value="InterPro"/>
</dbReference>
<keyword evidence="2" id="KW-0597">Phosphoprotein</keyword>
<evidence type="ECO:0000313" key="9">
    <source>
        <dbReference type="EMBL" id="SAK55350.1"/>
    </source>
</evidence>
<dbReference type="InterPro" id="IPR010624">
    <property type="entry name" value="KaiC_dom"/>
</dbReference>